<dbReference type="RefSeq" id="WP_182151795.1">
    <property type="nucleotide sequence ID" value="NZ_JACEZU010000001.1"/>
</dbReference>
<evidence type="ECO:0000259" key="3">
    <source>
        <dbReference type="Pfam" id="PF00497"/>
    </source>
</evidence>
<gene>
    <name evidence="4" type="ORF">H3H39_03260</name>
</gene>
<dbReference type="Pfam" id="PF00497">
    <property type="entry name" value="SBP_bac_3"/>
    <property type="match status" value="1"/>
</dbReference>
<dbReference type="PANTHER" id="PTHR35936">
    <property type="entry name" value="MEMBRANE-BOUND LYTIC MUREIN TRANSGLYCOSYLASE F"/>
    <property type="match status" value="1"/>
</dbReference>
<dbReference type="SUPFAM" id="SSF53850">
    <property type="entry name" value="Periplasmic binding protein-like II"/>
    <property type="match status" value="1"/>
</dbReference>
<evidence type="ECO:0000313" key="4">
    <source>
        <dbReference type="EMBL" id="MBA5686067.1"/>
    </source>
</evidence>
<accession>A0A7W2F6K7</accession>
<evidence type="ECO:0000256" key="2">
    <source>
        <dbReference type="SAM" id="SignalP"/>
    </source>
</evidence>
<dbReference type="EMBL" id="JACEZU010000001">
    <property type="protein sequence ID" value="MBA5686067.1"/>
    <property type="molecule type" value="Genomic_DNA"/>
</dbReference>
<feature type="chain" id="PRO_5031489005" evidence="2">
    <location>
        <begin position="22"/>
        <end position="277"/>
    </location>
</feature>
<organism evidence="4 5">
    <name type="scientific">Rugamonas apoptosis</name>
    <dbReference type="NCBI Taxonomy" id="2758570"/>
    <lineage>
        <taxon>Bacteria</taxon>
        <taxon>Pseudomonadati</taxon>
        <taxon>Pseudomonadota</taxon>
        <taxon>Betaproteobacteria</taxon>
        <taxon>Burkholderiales</taxon>
        <taxon>Oxalobacteraceae</taxon>
        <taxon>Telluria group</taxon>
        <taxon>Rugamonas</taxon>
    </lineage>
</organism>
<evidence type="ECO:0000313" key="5">
    <source>
        <dbReference type="Proteomes" id="UP000573499"/>
    </source>
</evidence>
<feature type="signal peptide" evidence="2">
    <location>
        <begin position="1"/>
        <end position="21"/>
    </location>
</feature>
<dbReference type="AlphaFoldDB" id="A0A7W2F6K7"/>
<protein>
    <submittedName>
        <fullName evidence="4">ABC transporter substrate-binding protein</fullName>
    </submittedName>
</protein>
<dbReference type="InterPro" id="IPR001638">
    <property type="entry name" value="Solute-binding_3/MltF_N"/>
</dbReference>
<proteinExistence type="predicted"/>
<reference evidence="4 5" key="1">
    <citation type="submission" date="2020-07" db="EMBL/GenBank/DDBJ databases">
        <title>Novel species isolated from subtropical streams in China.</title>
        <authorList>
            <person name="Lu H."/>
        </authorList>
    </citation>
    <scope>NUCLEOTIDE SEQUENCE [LARGE SCALE GENOMIC DNA]</scope>
    <source>
        <strain evidence="4 5">LX47W</strain>
    </source>
</reference>
<dbReference type="PANTHER" id="PTHR35936:SF19">
    <property type="entry name" value="AMINO-ACID-BINDING PROTEIN YXEM-RELATED"/>
    <property type="match status" value="1"/>
</dbReference>
<sequence>MLVRPPLLALALTLAAPVAPAAAYVCPPVTRVGLSDLGYASYRQDGHYRGTAVDLVEELGRRTGCRFQFAWYPRSRLFAEFSANHVDIVMSSLPDAGRDRIGLWMPYAYTRFELVLKHRADSAYASLAEFVERDTGRLNITRGIHYPPTVQRQLERLQLAGRLEYVNDFDTVFRKIQAGRADGTLAPMMIHRWHSQRLGAEAGLARYELSDWPRGIVGAYASRANLAPELRSAFHASLRAMVADGTVQAIYGRSLGAEASKQIFAGGMRDILDNYER</sequence>
<keyword evidence="5" id="KW-1185">Reference proteome</keyword>
<dbReference type="Proteomes" id="UP000573499">
    <property type="component" value="Unassembled WGS sequence"/>
</dbReference>
<feature type="domain" description="Solute-binding protein family 3/N-terminal" evidence="3">
    <location>
        <begin position="41"/>
        <end position="253"/>
    </location>
</feature>
<dbReference type="Gene3D" id="3.40.190.10">
    <property type="entry name" value="Periplasmic binding protein-like II"/>
    <property type="match status" value="2"/>
</dbReference>
<name>A0A7W2F6K7_9BURK</name>
<evidence type="ECO:0000256" key="1">
    <source>
        <dbReference type="ARBA" id="ARBA00022729"/>
    </source>
</evidence>
<comment type="caution">
    <text evidence="4">The sequence shown here is derived from an EMBL/GenBank/DDBJ whole genome shotgun (WGS) entry which is preliminary data.</text>
</comment>
<keyword evidence="1 2" id="KW-0732">Signal</keyword>